<evidence type="ECO:0000256" key="7">
    <source>
        <dbReference type="ARBA" id="ARBA00023315"/>
    </source>
</evidence>
<feature type="transmembrane region" description="Helical" evidence="8">
    <location>
        <begin position="82"/>
        <end position="100"/>
    </location>
</feature>
<dbReference type="PROSITE" id="PS50263">
    <property type="entry name" value="CN_HYDROLASE"/>
    <property type="match status" value="1"/>
</dbReference>
<feature type="transmembrane region" description="Helical" evidence="8">
    <location>
        <begin position="672"/>
        <end position="690"/>
    </location>
</feature>
<comment type="function">
    <text evidence="8">Catalyzes the phospholipid dependent N-acylation of the N-terminal cysteine of apolipoprotein, the last step in lipoprotein maturation.</text>
</comment>
<dbReference type="EMBL" id="JBHSIT010000013">
    <property type="protein sequence ID" value="MFC4912662.1"/>
    <property type="molecule type" value="Genomic_DNA"/>
</dbReference>
<name>A0ABV9U7X8_9ACTN</name>
<feature type="compositionally biased region" description="Polar residues" evidence="9">
    <location>
        <begin position="303"/>
        <end position="313"/>
    </location>
</feature>
<feature type="domain" description="CN hydrolase" evidence="10">
    <location>
        <begin position="422"/>
        <end position="657"/>
    </location>
</feature>
<evidence type="ECO:0000256" key="2">
    <source>
        <dbReference type="ARBA" id="ARBA00022475"/>
    </source>
</evidence>
<dbReference type="Proteomes" id="UP001595872">
    <property type="component" value="Unassembled WGS sequence"/>
</dbReference>
<evidence type="ECO:0000259" key="10">
    <source>
        <dbReference type="PROSITE" id="PS50263"/>
    </source>
</evidence>
<dbReference type="InterPro" id="IPR045378">
    <property type="entry name" value="LNT_N"/>
</dbReference>
<gene>
    <name evidence="8 11" type="primary">lnt</name>
    <name evidence="11" type="ORF">ACFPCY_35550</name>
</gene>
<evidence type="ECO:0000256" key="3">
    <source>
        <dbReference type="ARBA" id="ARBA00022679"/>
    </source>
</evidence>
<feature type="region of interest" description="Disordered" evidence="9">
    <location>
        <begin position="1"/>
        <end position="67"/>
    </location>
</feature>
<dbReference type="InterPro" id="IPR004563">
    <property type="entry name" value="Apolipo_AcylTrfase"/>
</dbReference>
<comment type="caution">
    <text evidence="11">The sequence shown here is derived from an EMBL/GenBank/DDBJ whole genome shotgun (WGS) entry which is preliminary data.</text>
</comment>
<accession>A0ABV9U7X8</accession>
<keyword evidence="6 8" id="KW-0472">Membrane</keyword>
<feature type="region of interest" description="Disordered" evidence="9">
    <location>
        <begin position="271"/>
        <end position="390"/>
    </location>
</feature>
<dbReference type="Gene3D" id="3.60.110.10">
    <property type="entry name" value="Carbon-nitrogen hydrolase"/>
    <property type="match status" value="1"/>
</dbReference>
<proteinExistence type="inferred from homology"/>
<feature type="transmembrane region" description="Helical" evidence="8">
    <location>
        <begin position="224"/>
        <end position="251"/>
    </location>
</feature>
<keyword evidence="7 8" id="KW-0012">Acyltransferase</keyword>
<feature type="compositionally biased region" description="Basic and acidic residues" evidence="9">
    <location>
        <begin position="379"/>
        <end position="388"/>
    </location>
</feature>
<dbReference type="SUPFAM" id="SSF56317">
    <property type="entry name" value="Carbon-nitrogen hydrolase"/>
    <property type="match status" value="1"/>
</dbReference>
<feature type="compositionally biased region" description="Low complexity" evidence="9">
    <location>
        <begin position="271"/>
        <end position="286"/>
    </location>
</feature>
<keyword evidence="3 8" id="KW-0808">Transferase</keyword>
<comment type="subcellular location">
    <subcellularLocation>
        <location evidence="1 8">Cell membrane</location>
        <topology evidence="1 8">Multi-pass membrane protein</topology>
    </subcellularLocation>
</comment>
<dbReference type="PANTHER" id="PTHR38686">
    <property type="entry name" value="APOLIPOPROTEIN N-ACYLTRANSFERASE"/>
    <property type="match status" value="1"/>
</dbReference>
<dbReference type="Pfam" id="PF00795">
    <property type="entry name" value="CN_hydrolase"/>
    <property type="match status" value="1"/>
</dbReference>
<feature type="transmembrane region" description="Helical" evidence="8">
    <location>
        <begin position="159"/>
        <end position="179"/>
    </location>
</feature>
<keyword evidence="5 8" id="KW-1133">Transmembrane helix</keyword>
<evidence type="ECO:0000256" key="4">
    <source>
        <dbReference type="ARBA" id="ARBA00022692"/>
    </source>
</evidence>
<comment type="pathway">
    <text evidence="8">Protein modification; lipoprotein biosynthesis (N-acyl transfer).</text>
</comment>
<evidence type="ECO:0000313" key="12">
    <source>
        <dbReference type="Proteomes" id="UP001595872"/>
    </source>
</evidence>
<evidence type="ECO:0000313" key="11">
    <source>
        <dbReference type="EMBL" id="MFC4912662.1"/>
    </source>
</evidence>
<dbReference type="InterPro" id="IPR003010">
    <property type="entry name" value="C-N_Hydrolase"/>
</dbReference>
<evidence type="ECO:0000256" key="9">
    <source>
        <dbReference type="SAM" id="MobiDB-lite"/>
    </source>
</evidence>
<keyword evidence="12" id="KW-1185">Reference proteome</keyword>
<dbReference type="GO" id="GO:0016746">
    <property type="term" value="F:acyltransferase activity"/>
    <property type="evidence" value="ECO:0007669"/>
    <property type="project" value="UniProtKB-KW"/>
</dbReference>
<evidence type="ECO:0000256" key="8">
    <source>
        <dbReference type="HAMAP-Rule" id="MF_01148"/>
    </source>
</evidence>
<reference evidence="12" key="1">
    <citation type="journal article" date="2019" name="Int. J. Syst. Evol. Microbiol.">
        <title>The Global Catalogue of Microorganisms (GCM) 10K type strain sequencing project: providing services to taxonomists for standard genome sequencing and annotation.</title>
        <authorList>
            <consortium name="The Broad Institute Genomics Platform"/>
            <consortium name="The Broad Institute Genome Sequencing Center for Infectious Disease"/>
            <person name="Wu L."/>
            <person name="Ma J."/>
        </authorList>
    </citation>
    <scope>NUCLEOTIDE SEQUENCE [LARGE SCALE GENOMIC DNA]</scope>
    <source>
        <strain evidence="12">KLKA75</strain>
    </source>
</reference>
<comment type="similarity">
    <text evidence="8">Belongs to the CN hydrolase family. Apolipoprotein N-acyltransferase subfamily.</text>
</comment>
<dbReference type="NCBIfam" id="TIGR00546">
    <property type="entry name" value="lnt"/>
    <property type="match status" value="1"/>
</dbReference>
<dbReference type="PANTHER" id="PTHR38686:SF1">
    <property type="entry name" value="APOLIPOPROTEIN N-ACYLTRANSFERASE"/>
    <property type="match status" value="1"/>
</dbReference>
<dbReference type="CDD" id="cd07571">
    <property type="entry name" value="ALP_N-acyl_transferase"/>
    <property type="match status" value="1"/>
</dbReference>
<keyword evidence="2 8" id="KW-1003">Cell membrane</keyword>
<feature type="transmembrane region" description="Helical" evidence="8">
    <location>
        <begin position="134"/>
        <end position="153"/>
    </location>
</feature>
<keyword evidence="4 8" id="KW-0812">Transmembrane</keyword>
<evidence type="ECO:0000256" key="6">
    <source>
        <dbReference type="ARBA" id="ARBA00023136"/>
    </source>
</evidence>
<organism evidence="11 12">
    <name type="scientific">Actinomadura gamaensis</name>
    <dbReference type="NCBI Taxonomy" id="1763541"/>
    <lineage>
        <taxon>Bacteria</taxon>
        <taxon>Bacillati</taxon>
        <taxon>Actinomycetota</taxon>
        <taxon>Actinomycetes</taxon>
        <taxon>Streptosporangiales</taxon>
        <taxon>Thermomonosporaceae</taxon>
        <taxon>Actinomadura</taxon>
    </lineage>
</organism>
<dbReference type="RefSeq" id="WP_378262809.1">
    <property type="nucleotide sequence ID" value="NZ_JBHSIT010000013.1"/>
</dbReference>
<dbReference type="InterPro" id="IPR036526">
    <property type="entry name" value="C-N_Hydrolase_sf"/>
</dbReference>
<evidence type="ECO:0000256" key="1">
    <source>
        <dbReference type="ARBA" id="ARBA00004651"/>
    </source>
</evidence>
<comment type="catalytic activity">
    <reaction evidence="8">
        <text>N-terminal S-1,2-diacyl-sn-glyceryl-L-cysteinyl-[lipoprotein] + a glycerophospholipid = N-acyl-S-1,2-diacyl-sn-glyceryl-L-cysteinyl-[lipoprotein] + a 2-acyl-sn-glycero-3-phospholipid + H(+)</text>
        <dbReference type="Rhea" id="RHEA:48228"/>
        <dbReference type="Rhea" id="RHEA-COMP:14681"/>
        <dbReference type="Rhea" id="RHEA-COMP:14684"/>
        <dbReference type="ChEBI" id="CHEBI:15378"/>
        <dbReference type="ChEBI" id="CHEBI:136912"/>
        <dbReference type="ChEBI" id="CHEBI:140656"/>
        <dbReference type="ChEBI" id="CHEBI:140657"/>
        <dbReference type="ChEBI" id="CHEBI:140660"/>
        <dbReference type="EC" id="2.3.1.269"/>
    </reaction>
</comment>
<dbReference type="Pfam" id="PF20154">
    <property type="entry name" value="LNT_N"/>
    <property type="match status" value="1"/>
</dbReference>
<evidence type="ECO:0000256" key="5">
    <source>
        <dbReference type="ARBA" id="ARBA00022989"/>
    </source>
</evidence>
<sequence length="705" mass="74985">MPREQPFQPSLLIEHSPSPSRTDRSRAHRAGSVALGSRESSYPQLGPELAKGGSGMPYWRDEREEPAAPAAHSGQCLAVRRTVWLIRAVAVSTGALPILAFPRADLGWLAWTALVPGMLLMARAGTRREAAARGWSFGAGYLLAALYWTLPYIGPGLPLVALVFGALWAPWGMAARALIPRHPIYALLILPSAWVTIELARSRPSLGGPWAVYGATQWHHPTELSLAALGGIWLISFALVAANTALTLALATLDLGPSAAAELSYRRSSAANASPSSEHASPAVSEVRPESAAAEGIAENERPTTPSRASPTSAVPAHPVASSRSGHAIELTRETNATEETDSTRRRTGGFQERSRDAQEANGQPRQPMNGGRGTNSRGRSDGPDGRGRGFQVSMAVLATAIATIGPITYALRAEPPTARTMRINLVQAGIVDGPDARLATGFRLTTGAAPADLTVWGESSVGVDLDRNPELVARLRQLAAARGPLLVNVDAADARGRITKTGVLVGPQGIRGRYTKTRLVPFGEYIPFRRAFGWLSGISKAAGQDRVPGTGPTVMTADGTTFGPLICFESAFPDFGRALVRRGAEVIVYQSATSSFQNSWAPPQHASLAAVRAAETGRPTVQAALTGVSAAFDARGRRIAWLDTDRRGTVPVRMAVPPPASRTPYDRVGDVIPLACLIISFLGIMGAVWRHRREVRVTGETKRQ</sequence>
<feature type="transmembrane region" description="Helical" evidence="8">
    <location>
        <begin position="106"/>
        <end position="122"/>
    </location>
</feature>
<dbReference type="HAMAP" id="MF_01148">
    <property type="entry name" value="Lnt"/>
    <property type="match status" value="1"/>
</dbReference>
<dbReference type="EC" id="2.3.1.269" evidence="8"/>
<protein>
    <recommendedName>
        <fullName evidence="8">Apolipoprotein N-acyltransferase</fullName>
        <shortName evidence="8">ALP N-acyltransferase</shortName>
        <ecNumber evidence="8">2.3.1.269</ecNumber>
    </recommendedName>
</protein>